<feature type="transmembrane region" description="Helical" evidence="6">
    <location>
        <begin position="363"/>
        <end position="386"/>
    </location>
</feature>
<dbReference type="PANTHER" id="PTHR30177:SF30">
    <property type="entry name" value="GLYCINE BETAINE UPTAKE SYSTEM PERMEASE PROTEIN YEHY"/>
    <property type="match status" value="1"/>
</dbReference>
<evidence type="ECO:0000313" key="8">
    <source>
        <dbReference type="EMBL" id="ESR27402.1"/>
    </source>
</evidence>
<comment type="subcellular location">
    <subcellularLocation>
        <location evidence="1 6">Cell membrane</location>
        <topology evidence="1 6">Multi-pass membrane protein</topology>
    </subcellularLocation>
</comment>
<feature type="transmembrane region" description="Helical" evidence="6">
    <location>
        <begin position="115"/>
        <end position="133"/>
    </location>
</feature>
<feature type="domain" description="ABC transmembrane type-1" evidence="7">
    <location>
        <begin position="187"/>
        <end position="382"/>
    </location>
</feature>
<keyword evidence="5 6" id="KW-0472">Membrane</keyword>
<evidence type="ECO:0000256" key="6">
    <source>
        <dbReference type="RuleBase" id="RU363032"/>
    </source>
</evidence>
<dbReference type="Gene3D" id="1.10.3720.10">
    <property type="entry name" value="MetI-like"/>
    <property type="match status" value="1"/>
</dbReference>
<reference evidence="8 9" key="1">
    <citation type="journal article" date="2014" name="Genome Announc.">
        <title>Draft Genome Sequence of Lutibaculum baratangense Strain AMV1T, Isolated from a Mud Volcano in Andamans, India.</title>
        <authorList>
            <person name="Singh A."/>
            <person name="Sreenivas A."/>
            <person name="Sathyanarayana Reddy G."/>
            <person name="Pinnaka A.K."/>
            <person name="Shivaji S."/>
        </authorList>
    </citation>
    <scope>NUCLEOTIDE SEQUENCE [LARGE SCALE GENOMIC DNA]</scope>
    <source>
        <strain evidence="8 9">AMV1</strain>
    </source>
</reference>
<feature type="transmembrane region" description="Helical" evidence="6">
    <location>
        <begin position="145"/>
        <end position="167"/>
    </location>
</feature>
<organism evidence="8 9">
    <name type="scientific">Lutibaculum baratangense AMV1</name>
    <dbReference type="NCBI Taxonomy" id="631454"/>
    <lineage>
        <taxon>Bacteria</taxon>
        <taxon>Pseudomonadati</taxon>
        <taxon>Pseudomonadota</taxon>
        <taxon>Alphaproteobacteria</taxon>
        <taxon>Hyphomicrobiales</taxon>
        <taxon>Tepidamorphaceae</taxon>
        <taxon>Lutibaculum</taxon>
    </lineage>
</organism>
<keyword evidence="9" id="KW-1185">Reference proteome</keyword>
<evidence type="ECO:0000256" key="5">
    <source>
        <dbReference type="ARBA" id="ARBA00023136"/>
    </source>
</evidence>
<evidence type="ECO:0000256" key="3">
    <source>
        <dbReference type="ARBA" id="ARBA00022692"/>
    </source>
</evidence>
<dbReference type="InterPro" id="IPR035906">
    <property type="entry name" value="MetI-like_sf"/>
</dbReference>
<accession>V4R653</accession>
<dbReference type="InterPro" id="IPR000515">
    <property type="entry name" value="MetI-like"/>
</dbReference>
<comment type="caution">
    <text evidence="8">The sequence shown here is derived from an EMBL/GenBank/DDBJ whole genome shotgun (WGS) entry which is preliminary data.</text>
</comment>
<dbReference type="GO" id="GO:0055085">
    <property type="term" value="P:transmembrane transport"/>
    <property type="evidence" value="ECO:0007669"/>
    <property type="project" value="InterPro"/>
</dbReference>
<dbReference type="SUPFAM" id="SSF161098">
    <property type="entry name" value="MetI-like"/>
    <property type="match status" value="1"/>
</dbReference>
<dbReference type="InterPro" id="IPR051204">
    <property type="entry name" value="ABC_transp_perm/SBD"/>
</dbReference>
<feature type="transmembrane region" description="Helical" evidence="6">
    <location>
        <begin position="85"/>
        <end position="103"/>
    </location>
</feature>
<feature type="transmembrane region" description="Helical" evidence="6">
    <location>
        <begin position="21"/>
        <end position="40"/>
    </location>
</feature>
<dbReference type="Pfam" id="PF00528">
    <property type="entry name" value="BPD_transp_1"/>
    <property type="match status" value="1"/>
</dbReference>
<dbReference type="GO" id="GO:0005886">
    <property type="term" value="C:plasma membrane"/>
    <property type="evidence" value="ECO:0007669"/>
    <property type="project" value="UniProtKB-SubCell"/>
</dbReference>
<dbReference type="PANTHER" id="PTHR30177">
    <property type="entry name" value="GLYCINE BETAINE/L-PROLINE TRANSPORT SYSTEM PERMEASE PROTEIN PROW"/>
    <property type="match status" value="1"/>
</dbReference>
<dbReference type="Proteomes" id="UP000017819">
    <property type="component" value="Unassembled WGS sequence"/>
</dbReference>
<keyword evidence="4 6" id="KW-1133">Transmembrane helix</keyword>
<dbReference type="GO" id="GO:0031460">
    <property type="term" value="P:glycine betaine transport"/>
    <property type="evidence" value="ECO:0007669"/>
    <property type="project" value="TreeGrafter"/>
</dbReference>
<feature type="transmembrane region" description="Helical" evidence="6">
    <location>
        <begin position="60"/>
        <end position="78"/>
    </location>
</feature>
<evidence type="ECO:0000256" key="2">
    <source>
        <dbReference type="ARBA" id="ARBA00022448"/>
    </source>
</evidence>
<dbReference type="STRING" id="631454.N177_0096"/>
<evidence type="ECO:0000256" key="1">
    <source>
        <dbReference type="ARBA" id="ARBA00004651"/>
    </source>
</evidence>
<gene>
    <name evidence="8" type="ORF">N177_0096</name>
</gene>
<dbReference type="PATRIC" id="fig|631454.5.peg.95"/>
<dbReference type="AlphaFoldDB" id="V4R653"/>
<dbReference type="eggNOG" id="COG1174">
    <property type="taxonomic scope" value="Bacteria"/>
</dbReference>
<feature type="transmembrane region" description="Helical" evidence="6">
    <location>
        <begin position="187"/>
        <end position="212"/>
    </location>
</feature>
<dbReference type="PROSITE" id="PS50928">
    <property type="entry name" value="ABC_TM1"/>
    <property type="match status" value="1"/>
</dbReference>
<name>V4R653_9HYPH</name>
<keyword evidence="3 6" id="KW-0812">Transmembrane</keyword>
<dbReference type="CDD" id="cd06261">
    <property type="entry name" value="TM_PBP2"/>
    <property type="match status" value="1"/>
</dbReference>
<evidence type="ECO:0000256" key="4">
    <source>
        <dbReference type="ARBA" id="ARBA00022989"/>
    </source>
</evidence>
<evidence type="ECO:0000259" key="7">
    <source>
        <dbReference type="PROSITE" id="PS50928"/>
    </source>
</evidence>
<sequence length="394" mass="40659">MGISVPLQRRAGSGAPFSHAALVYAVPCVLALLALPFLSFRPNRIVSGEGVQVWDVAEGWGLVGTAALFVLAGATVLAGRQAARALLGFLGVALAMAVAGAGAKDLMADAPQFARVSLGGGFWLSCAFFALAAADALMRLDLRPLVRLAVAGFVAAALAAALASGWFDSLSLMQEYRANADTFAAAFRGHLILVGGSLLPALAIGLPLGWLCHVSSRARAVAVPILNILQTTPSIAMFGLLMIPLAALVAAIPELRRFGIAGIGVTPALIALTLYSLLPVVANTMAGFRAVPVETREAGRAMGMTRWTLLRQVELPLAAPVILTGVRIVVVQNIGLAAVAALIGGGGFGTLVFRGMGQTAMDLVLLGTLPIIAMAIVATILFDAAIDTMQRRRP</sequence>
<comment type="similarity">
    <text evidence="6">Belongs to the binding-protein-dependent transport system permease family.</text>
</comment>
<proteinExistence type="inferred from homology"/>
<keyword evidence="2 6" id="KW-0813">Transport</keyword>
<dbReference type="EMBL" id="AWXZ01000005">
    <property type="protein sequence ID" value="ESR27402.1"/>
    <property type="molecule type" value="Genomic_DNA"/>
</dbReference>
<evidence type="ECO:0000313" key="9">
    <source>
        <dbReference type="Proteomes" id="UP000017819"/>
    </source>
</evidence>
<protein>
    <submittedName>
        <fullName evidence="8">L-proline glycine betaine ABC transport system permease protein ProW</fullName>
    </submittedName>
</protein>
<feature type="transmembrane region" description="Helical" evidence="6">
    <location>
        <begin position="258"/>
        <end position="278"/>
    </location>
</feature>